<evidence type="ECO:0000313" key="2">
    <source>
        <dbReference type="Proteomes" id="UP000001056"/>
    </source>
</evidence>
<dbReference type="InParanoid" id="Q2H1Y4"/>
<evidence type="ECO:0000313" key="1">
    <source>
        <dbReference type="EMBL" id="EAQ87593.1"/>
    </source>
</evidence>
<dbReference type="GeneID" id="4392236"/>
<gene>
    <name evidence="1" type="ORF">CHGG_04212</name>
</gene>
<dbReference type="VEuPathDB" id="FungiDB:CHGG_04212"/>
<keyword evidence="2" id="KW-1185">Reference proteome</keyword>
<dbReference type="AlphaFoldDB" id="Q2H1Y4"/>
<dbReference type="HOGENOM" id="CLU_2096599_0_0_1"/>
<accession>Q2H1Y4</accession>
<dbReference type="Proteomes" id="UP000001056">
    <property type="component" value="Unassembled WGS sequence"/>
</dbReference>
<sequence>MDWPLKDPAFFDQDLDDLYRYEPQRSKAVYRFEGDEVFDCLCDTARAHRLAARAEQPDIRHNPAILEYLPFSRESFEKIVTCLPLHGDTARVVNRYNMAFFTSIDLLDSPANAICP</sequence>
<protein>
    <submittedName>
        <fullName evidence="1">Uncharacterized protein</fullName>
    </submittedName>
</protein>
<dbReference type="OrthoDB" id="3561681at2759"/>
<name>Q2H1Y4_CHAGB</name>
<organism evidence="1 2">
    <name type="scientific">Chaetomium globosum (strain ATCC 6205 / CBS 148.51 / DSM 1962 / NBRC 6347 / NRRL 1970)</name>
    <name type="common">Soil fungus</name>
    <dbReference type="NCBI Taxonomy" id="306901"/>
    <lineage>
        <taxon>Eukaryota</taxon>
        <taxon>Fungi</taxon>
        <taxon>Dikarya</taxon>
        <taxon>Ascomycota</taxon>
        <taxon>Pezizomycotina</taxon>
        <taxon>Sordariomycetes</taxon>
        <taxon>Sordariomycetidae</taxon>
        <taxon>Sordariales</taxon>
        <taxon>Chaetomiaceae</taxon>
        <taxon>Chaetomium</taxon>
    </lineage>
</organism>
<dbReference type="RefSeq" id="XP_001223426.1">
    <property type="nucleotide sequence ID" value="XM_001223425.1"/>
</dbReference>
<reference evidence="2" key="1">
    <citation type="journal article" date="2015" name="Genome Announc.">
        <title>Draft genome sequence of the cellulolytic fungus Chaetomium globosum.</title>
        <authorList>
            <person name="Cuomo C.A."/>
            <person name="Untereiner W.A."/>
            <person name="Ma L.-J."/>
            <person name="Grabherr M."/>
            <person name="Birren B.W."/>
        </authorList>
    </citation>
    <scope>NUCLEOTIDE SEQUENCE [LARGE SCALE GENOMIC DNA]</scope>
    <source>
        <strain evidence="2">ATCC 6205 / CBS 148.51 / DSM 1962 / NBRC 6347 / NRRL 1970</strain>
    </source>
</reference>
<dbReference type="eggNOG" id="ENOG502RAA5">
    <property type="taxonomic scope" value="Eukaryota"/>
</dbReference>
<dbReference type="EMBL" id="CH408032">
    <property type="protein sequence ID" value="EAQ87593.1"/>
    <property type="molecule type" value="Genomic_DNA"/>
</dbReference>
<proteinExistence type="predicted"/>